<dbReference type="Gene3D" id="3.30.160.60">
    <property type="entry name" value="Classic Zinc Finger"/>
    <property type="match status" value="1"/>
</dbReference>
<proteinExistence type="predicted"/>
<keyword evidence="1" id="KW-0479">Metal-binding</keyword>
<evidence type="ECO:0000313" key="4">
    <source>
        <dbReference type="Proteomes" id="UP000410492"/>
    </source>
</evidence>
<dbReference type="PROSITE" id="PS50157">
    <property type="entry name" value="ZINC_FINGER_C2H2_2"/>
    <property type="match status" value="1"/>
</dbReference>
<dbReference type="EMBL" id="CAACVG010004531">
    <property type="protein sequence ID" value="VEN38455.1"/>
    <property type="molecule type" value="Genomic_DNA"/>
</dbReference>
<reference evidence="3 4" key="1">
    <citation type="submission" date="2019-01" db="EMBL/GenBank/DDBJ databases">
        <authorList>
            <person name="Sayadi A."/>
        </authorList>
    </citation>
    <scope>NUCLEOTIDE SEQUENCE [LARGE SCALE GENOMIC DNA]</scope>
</reference>
<accession>A0A653BSC1</accession>
<evidence type="ECO:0000256" key="1">
    <source>
        <dbReference type="PROSITE-ProRule" id="PRU00042"/>
    </source>
</evidence>
<feature type="domain" description="C2H2-type" evidence="2">
    <location>
        <begin position="55"/>
        <end position="81"/>
    </location>
</feature>
<dbReference type="GO" id="GO:0008270">
    <property type="term" value="F:zinc ion binding"/>
    <property type="evidence" value="ECO:0007669"/>
    <property type="project" value="UniProtKB-KW"/>
</dbReference>
<dbReference type="InterPro" id="IPR013087">
    <property type="entry name" value="Znf_C2H2_type"/>
</dbReference>
<dbReference type="Proteomes" id="UP000410492">
    <property type="component" value="Unassembled WGS sequence"/>
</dbReference>
<dbReference type="OrthoDB" id="10004641at2759"/>
<dbReference type="AlphaFoldDB" id="A0A653BSC1"/>
<gene>
    <name evidence="3" type="ORF">CALMAC_LOCUS3349</name>
</gene>
<protein>
    <recommendedName>
        <fullName evidence="2">C2H2-type domain-containing protein</fullName>
    </recommendedName>
</protein>
<name>A0A653BSC1_CALMS</name>
<keyword evidence="1" id="KW-0862">Zinc</keyword>
<evidence type="ECO:0000259" key="2">
    <source>
        <dbReference type="PROSITE" id="PS50157"/>
    </source>
</evidence>
<sequence>MLHTSAARNLLTVVGSVSTDASEEIHYLLTTGEDIVYTAKRHSGRSWILMGRAQYACTCGKMYSQYRNLYRHQKQECGKEPAFRCVHCDYKCFRRNVMFMHYKSRHHIFCKETLKLLVSGKNPNET</sequence>
<keyword evidence="1" id="KW-0863">Zinc-finger</keyword>
<organism evidence="3 4">
    <name type="scientific">Callosobruchus maculatus</name>
    <name type="common">Southern cowpea weevil</name>
    <name type="synonym">Pulse bruchid</name>
    <dbReference type="NCBI Taxonomy" id="64391"/>
    <lineage>
        <taxon>Eukaryota</taxon>
        <taxon>Metazoa</taxon>
        <taxon>Ecdysozoa</taxon>
        <taxon>Arthropoda</taxon>
        <taxon>Hexapoda</taxon>
        <taxon>Insecta</taxon>
        <taxon>Pterygota</taxon>
        <taxon>Neoptera</taxon>
        <taxon>Endopterygota</taxon>
        <taxon>Coleoptera</taxon>
        <taxon>Polyphaga</taxon>
        <taxon>Cucujiformia</taxon>
        <taxon>Chrysomeloidea</taxon>
        <taxon>Chrysomelidae</taxon>
        <taxon>Bruchinae</taxon>
        <taxon>Bruchini</taxon>
        <taxon>Callosobruchus</taxon>
    </lineage>
</organism>
<evidence type="ECO:0000313" key="3">
    <source>
        <dbReference type="EMBL" id="VEN38455.1"/>
    </source>
</evidence>
<keyword evidence="4" id="KW-1185">Reference proteome</keyword>